<dbReference type="CDD" id="cd01009">
    <property type="entry name" value="PBP2_YfhD_N"/>
    <property type="match status" value="1"/>
</dbReference>
<evidence type="ECO:0000313" key="4">
    <source>
        <dbReference type="Proteomes" id="UP000886851"/>
    </source>
</evidence>
<accession>A0A9D1ZGH1</accession>
<dbReference type="Proteomes" id="UP000886851">
    <property type="component" value="Unassembled WGS sequence"/>
</dbReference>
<feature type="domain" description="Solute-binding protein family 3/N-terminal" evidence="2">
    <location>
        <begin position="59"/>
        <end position="287"/>
    </location>
</feature>
<reference evidence="3" key="2">
    <citation type="submission" date="2021-04" db="EMBL/GenBank/DDBJ databases">
        <authorList>
            <person name="Gilroy R."/>
        </authorList>
    </citation>
    <scope>NUCLEOTIDE SEQUENCE</scope>
    <source>
        <strain evidence="3">Gambia2-208</strain>
    </source>
</reference>
<dbReference type="SMART" id="SM00062">
    <property type="entry name" value="PBPb"/>
    <property type="match status" value="1"/>
</dbReference>
<evidence type="ECO:0000259" key="2">
    <source>
        <dbReference type="SMART" id="SM00062"/>
    </source>
</evidence>
<dbReference type="PANTHER" id="PTHR35936">
    <property type="entry name" value="MEMBRANE-BOUND LYTIC MUREIN TRANSGLYCOSYLASE F"/>
    <property type="match status" value="1"/>
</dbReference>
<dbReference type="InterPro" id="IPR001638">
    <property type="entry name" value="Solute-binding_3/MltF_N"/>
</dbReference>
<evidence type="ECO:0000256" key="1">
    <source>
        <dbReference type="ARBA" id="ARBA00022729"/>
    </source>
</evidence>
<dbReference type="PANTHER" id="PTHR35936:SF19">
    <property type="entry name" value="AMINO-ACID-BINDING PROTEIN YXEM-RELATED"/>
    <property type="match status" value="1"/>
</dbReference>
<gene>
    <name evidence="3" type="ORF">H9824_02155</name>
</gene>
<dbReference type="SUPFAM" id="SSF53850">
    <property type="entry name" value="Periplasmic binding protein-like II"/>
    <property type="match status" value="1"/>
</dbReference>
<protein>
    <submittedName>
        <fullName evidence="3">Transporter substrate-binding domain-containing protein</fullName>
    </submittedName>
</protein>
<dbReference type="Gene3D" id="3.40.190.10">
    <property type="entry name" value="Periplasmic binding protein-like II"/>
    <property type="match status" value="2"/>
</dbReference>
<name>A0A9D1ZGH1_9BACE</name>
<organism evidence="3 4">
    <name type="scientific">Candidatus Bacteroides pullicola</name>
    <dbReference type="NCBI Taxonomy" id="2838475"/>
    <lineage>
        <taxon>Bacteria</taxon>
        <taxon>Pseudomonadati</taxon>
        <taxon>Bacteroidota</taxon>
        <taxon>Bacteroidia</taxon>
        <taxon>Bacteroidales</taxon>
        <taxon>Bacteroidaceae</taxon>
        <taxon>Bacteroides</taxon>
    </lineage>
</organism>
<dbReference type="AlphaFoldDB" id="A0A9D1ZGH1"/>
<proteinExistence type="predicted"/>
<evidence type="ECO:0000313" key="3">
    <source>
        <dbReference type="EMBL" id="HIY87493.1"/>
    </source>
</evidence>
<comment type="caution">
    <text evidence="3">The sequence shown here is derived from an EMBL/GenBank/DDBJ whole genome shotgun (WGS) entry which is preliminary data.</text>
</comment>
<dbReference type="Pfam" id="PF00497">
    <property type="entry name" value="SBP_bac_3"/>
    <property type="match status" value="1"/>
</dbReference>
<keyword evidence="1" id="KW-0732">Signal</keyword>
<dbReference type="EMBL" id="DXCV01000021">
    <property type="protein sequence ID" value="HIY87493.1"/>
    <property type="molecule type" value="Genomic_DNA"/>
</dbReference>
<sequence length="287" mass="32171">MTRKRPFFRHPAGRSWLLVGGTIAALFLLLVVTFTCRPREVETLAPVPRDYAEIAREGVLRATMEYNSVSFFMDEDTLSGFNYALIHAFARDHGLQVDIMPEMAFDKCLRGLADGTYDVIANGILATSVLKDSLLLTTPIVLSRQVLVQRKATSDEDTLFIKSLLNLGGKTVYVPKDSPYILRLRNLGDEIGDTIYINEVERYGAEQLMAMVAHGDIDYAVCEESVAHAVADSLPQLDISTAIGFTQFYSWAVSKQSPALLDTLNVWIARFKEGKEYKQICREYNIN</sequence>
<reference evidence="3" key="1">
    <citation type="journal article" date="2021" name="PeerJ">
        <title>Extensive microbial diversity within the chicken gut microbiome revealed by metagenomics and culture.</title>
        <authorList>
            <person name="Gilroy R."/>
            <person name="Ravi A."/>
            <person name="Getino M."/>
            <person name="Pursley I."/>
            <person name="Horton D.L."/>
            <person name="Alikhan N.F."/>
            <person name="Baker D."/>
            <person name="Gharbi K."/>
            <person name="Hall N."/>
            <person name="Watson M."/>
            <person name="Adriaenssens E.M."/>
            <person name="Foster-Nyarko E."/>
            <person name="Jarju S."/>
            <person name="Secka A."/>
            <person name="Antonio M."/>
            <person name="Oren A."/>
            <person name="Chaudhuri R.R."/>
            <person name="La Ragione R."/>
            <person name="Hildebrand F."/>
            <person name="Pallen M.J."/>
        </authorList>
    </citation>
    <scope>NUCLEOTIDE SEQUENCE</scope>
    <source>
        <strain evidence="3">Gambia2-208</strain>
    </source>
</reference>